<dbReference type="EMBL" id="BPLR01013984">
    <property type="protein sequence ID" value="GIY65368.1"/>
    <property type="molecule type" value="Genomic_DNA"/>
</dbReference>
<sequence>MFTSSPSRPAYFNRYQDEDCSELQLVHVKKIFLSLIKREALSVSTYKPTIRDMTTSISLDNRKPTSLPSSLLPPQVSLCVLSRARVPRWRALR</sequence>
<evidence type="ECO:0000313" key="1">
    <source>
        <dbReference type="EMBL" id="GIY65368.1"/>
    </source>
</evidence>
<accession>A0AAV4V5S5</accession>
<comment type="caution">
    <text evidence="1">The sequence shown here is derived from an EMBL/GenBank/DDBJ whole genome shotgun (WGS) entry which is preliminary data.</text>
</comment>
<name>A0AAV4V5S5_CAEEX</name>
<organism evidence="1 2">
    <name type="scientific">Caerostris extrusa</name>
    <name type="common">Bark spider</name>
    <name type="synonym">Caerostris bankana</name>
    <dbReference type="NCBI Taxonomy" id="172846"/>
    <lineage>
        <taxon>Eukaryota</taxon>
        <taxon>Metazoa</taxon>
        <taxon>Ecdysozoa</taxon>
        <taxon>Arthropoda</taxon>
        <taxon>Chelicerata</taxon>
        <taxon>Arachnida</taxon>
        <taxon>Araneae</taxon>
        <taxon>Araneomorphae</taxon>
        <taxon>Entelegynae</taxon>
        <taxon>Araneoidea</taxon>
        <taxon>Araneidae</taxon>
        <taxon>Caerostris</taxon>
    </lineage>
</organism>
<dbReference type="AlphaFoldDB" id="A0AAV4V5S5"/>
<proteinExistence type="predicted"/>
<evidence type="ECO:0000313" key="2">
    <source>
        <dbReference type="Proteomes" id="UP001054945"/>
    </source>
</evidence>
<dbReference type="Proteomes" id="UP001054945">
    <property type="component" value="Unassembled WGS sequence"/>
</dbReference>
<gene>
    <name evidence="1" type="ORF">CEXT_777051</name>
</gene>
<reference evidence="1 2" key="1">
    <citation type="submission" date="2021-06" db="EMBL/GenBank/DDBJ databases">
        <title>Caerostris extrusa draft genome.</title>
        <authorList>
            <person name="Kono N."/>
            <person name="Arakawa K."/>
        </authorList>
    </citation>
    <scope>NUCLEOTIDE SEQUENCE [LARGE SCALE GENOMIC DNA]</scope>
</reference>
<protein>
    <submittedName>
        <fullName evidence="1">Uncharacterized protein</fullName>
    </submittedName>
</protein>
<keyword evidence="2" id="KW-1185">Reference proteome</keyword>